<protein>
    <submittedName>
        <fullName evidence="4">HSP20 family molecular chaperone IbpA</fullName>
    </submittedName>
</protein>
<dbReference type="PROSITE" id="PS01031">
    <property type="entry name" value="SHSP"/>
    <property type="match status" value="1"/>
</dbReference>
<dbReference type="Pfam" id="PF00011">
    <property type="entry name" value="HSP20"/>
    <property type="match status" value="1"/>
</dbReference>
<evidence type="ECO:0000313" key="4">
    <source>
        <dbReference type="EMBL" id="PPK65154.1"/>
    </source>
</evidence>
<keyword evidence="5" id="KW-1185">Reference proteome</keyword>
<dbReference type="InterPro" id="IPR008978">
    <property type="entry name" value="HSP20-like_chaperone"/>
</dbReference>
<dbReference type="OrthoDB" id="3855217at2"/>
<evidence type="ECO:0000313" key="5">
    <source>
        <dbReference type="Proteomes" id="UP000239203"/>
    </source>
</evidence>
<accession>A0A2S6GIU4</accession>
<sequence length="133" mass="14911">MTGILPRTTLIPDVFRLFEALPTIDRHIVRVEDYFDDGTYVVRAELPGLDPEEDIAVTVQGDTLTITAQRVERRREHGRSEFHYGSFARSVALPRGASVDRVEATYDKGILTLTVPVKTEGEAKRITVNQVAE</sequence>
<dbReference type="Gene3D" id="2.60.40.790">
    <property type="match status" value="1"/>
</dbReference>
<dbReference type="SUPFAM" id="SSF49764">
    <property type="entry name" value="HSP20-like chaperones"/>
    <property type="match status" value="1"/>
</dbReference>
<comment type="similarity">
    <text evidence="1 2">Belongs to the small heat shock protein (HSP20) family.</text>
</comment>
<dbReference type="Proteomes" id="UP000239203">
    <property type="component" value="Unassembled WGS sequence"/>
</dbReference>
<dbReference type="AlphaFoldDB" id="A0A2S6GIU4"/>
<proteinExistence type="inferred from homology"/>
<dbReference type="RefSeq" id="WP_104481258.1">
    <property type="nucleotide sequence ID" value="NZ_CP154825.1"/>
</dbReference>
<comment type="caution">
    <text evidence="4">The sequence shown here is derived from an EMBL/GenBank/DDBJ whole genome shotgun (WGS) entry which is preliminary data.</text>
</comment>
<dbReference type="InterPro" id="IPR002068">
    <property type="entry name" value="A-crystallin/Hsp20_dom"/>
</dbReference>
<name>A0A2S6GIU4_9PSEU</name>
<evidence type="ECO:0000259" key="3">
    <source>
        <dbReference type="PROSITE" id="PS01031"/>
    </source>
</evidence>
<evidence type="ECO:0000256" key="1">
    <source>
        <dbReference type="PROSITE-ProRule" id="PRU00285"/>
    </source>
</evidence>
<feature type="domain" description="SHSP" evidence="3">
    <location>
        <begin position="22"/>
        <end position="133"/>
    </location>
</feature>
<dbReference type="EMBL" id="PTIX01000015">
    <property type="protein sequence ID" value="PPK65154.1"/>
    <property type="molecule type" value="Genomic_DNA"/>
</dbReference>
<reference evidence="4 5" key="1">
    <citation type="submission" date="2018-02" db="EMBL/GenBank/DDBJ databases">
        <title>Genomic Encyclopedia of Archaeal and Bacterial Type Strains, Phase II (KMG-II): from individual species to whole genera.</title>
        <authorList>
            <person name="Goeker M."/>
        </authorList>
    </citation>
    <scope>NUCLEOTIDE SEQUENCE [LARGE SCALE GENOMIC DNA]</scope>
    <source>
        <strain evidence="4 5">YU 961-1</strain>
    </source>
</reference>
<organism evidence="4 5">
    <name type="scientific">Actinokineospora auranticolor</name>
    <dbReference type="NCBI Taxonomy" id="155976"/>
    <lineage>
        <taxon>Bacteria</taxon>
        <taxon>Bacillati</taxon>
        <taxon>Actinomycetota</taxon>
        <taxon>Actinomycetes</taxon>
        <taxon>Pseudonocardiales</taxon>
        <taxon>Pseudonocardiaceae</taxon>
        <taxon>Actinokineospora</taxon>
    </lineage>
</organism>
<dbReference type="PANTHER" id="PTHR11527">
    <property type="entry name" value="HEAT-SHOCK PROTEIN 20 FAMILY MEMBER"/>
    <property type="match status" value="1"/>
</dbReference>
<gene>
    <name evidence="4" type="ORF">CLV40_1151</name>
</gene>
<evidence type="ECO:0000256" key="2">
    <source>
        <dbReference type="RuleBase" id="RU003616"/>
    </source>
</evidence>
<dbReference type="InterPro" id="IPR031107">
    <property type="entry name" value="Small_HSP"/>
</dbReference>
<dbReference type="CDD" id="cd06464">
    <property type="entry name" value="ACD_sHsps-like"/>
    <property type="match status" value="1"/>
</dbReference>